<dbReference type="AlphaFoldDB" id="A0A4R3IRA6"/>
<evidence type="ECO:0000256" key="3">
    <source>
        <dbReference type="PIRSR" id="PIRSR605511-2"/>
    </source>
</evidence>
<dbReference type="InterPro" id="IPR013658">
    <property type="entry name" value="SGL"/>
</dbReference>
<dbReference type="GO" id="GO:0004341">
    <property type="term" value="F:gluconolactonase activity"/>
    <property type="evidence" value="ECO:0007669"/>
    <property type="project" value="TreeGrafter"/>
</dbReference>
<feature type="active site" description="Proton donor/acceptor" evidence="2">
    <location>
        <position position="198"/>
    </location>
</feature>
<dbReference type="EMBL" id="SLZU01000036">
    <property type="protein sequence ID" value="TCS53204.1"/>
    <property type="molecule type" value="Genomic_DNA"/>
</dbReference>
<evidence type="ECO:0000313" key="5">
    <source>
        <dbReference type="EMBL" id="TCS53204.1"/>
    </source>
</evidence>
<proteinExistence type="inferred from homology"/>
<organism evidence="5 6">
    <name type="scientific">Primorskyibacter sedentarius</name>
    <dbReference type="NCBI Taxonomy" id="745311"/>
    <lineage>
        <taxon>Bacteria</taxon>
        <taxon>Pseudomonadati</taxon>
        <taxon>Pseudomonadota</taxon>
        <taxon>Alphaproteobacteria</taxon>
        <taxon>Rhodobacterales</taxon>
        <taxon>Roseobacteraceae</taxon>
        <taxon>Primorskyibacter</taxon>
    </lineage>
</organism>
<dbReference type="GO" id="GO:0005509">
    <property type="term" value="F:calcium ion binding"/>
    <property type="evidence" value="ECO:0007669"/>
    <property type="project" value="TreeGrafter"/>
</dbReference>
<sequence>MQTTYDFTPRHDAMALTGEVPLWDADRGCVWWLDIQGQRLLRHQPGGANSAIPLPGQCGLIALGDSGRLVLGLEGGLAALDPETMAWERLSDTEADAPERRLNDGKPDRRGRLWFGSMDMSGKGATTGGLFRRDLDGKVEKVLSDIAIPNAIVGHPEIDAIWFTDTPSRMLEQLDLDTNGRIVARRTLLKLPEGSHPDGMSMDGAGKLWLAVVGPGEVLQIDPKSGEILTRILLPVRRPTMAVWSDTTMFVTSQRRFLGPDALQEQPLAGCLIGMPGNCGAGPVLRVAGV</sequence>
<protein>
    <submittedName>
        <fullName evidence="5">Sugar lactone lactonase YvrE</fullName>
    </submittedName>
</protein>
<dbReference type="InterPro" id="IPR005511">
    <property type="entry name" value="SMP-30"/>
</dbReference>
<dbReference type="SUPFAM" id="SSF63829">
    <property type="entry name" value="Calcium-dependent phosphotriesterase"/>
    <property type="match status" value="1"/>
</dbReference>
<feature type="binding site" evidence="3">
    <location>
        <position position="198"/>
    </location>
    <ligand>
        <name>a divalent metal cation</name>
        <dbReference type="ChEBI" id="CHEBI:60240"/>
    </ligand>
</feature>
<dbReference type="PANTHER" id="PTHR10907">
    <property type="entry name" value="REGUCALCIN"/>
    <property type="match status" value="1"/>
</dbReference>
<feature type="binding site" evidence="3">
    <location>
        <position position="101"/>
    </location>
    <ligand>
        <name>substrate</name>
    </ligand>
</feature>
<gene>
    <name evidence="5" type="ORF">EDD52_13610</name>
</gene>
<evidence type="ECO:0000256" key="1">
    <source>
        <dbReference type="ARBA" id="ARBA00008853"/>
    </source>
</evidence>
<evidence type="ECO:0000259" key="4">
    <source>
        <dbReference type="Pfam" id="PF08450"/>
    </source>
</evidence>
<dbReference type="RefSeq" id="WP_132248806.1">
    <property type="nucleotide sequence ID" value="NZ_SLZU01000036.1"/>
</dbReference>
<dbReference type="OrthoDB" id="2633250at2"/>
<feature type="binding site" evidence="3">
    <location>
        <position position="19"/>
    </location>
    <ligand>
        <name>a divalent metal cation</name>
        <dbReference type="ChEBI" id="CHEBI:60240"/>
    </ligand>
</feature>
<feature type="domain" description="SMP-30/Gluconolactonase/LRE-like region" evidence="4">
    <location>
        <begin position="18"/>
        <end position="254"/>
    </location>
</feature>
<comment type="cofactor">
    <cofactor evidence="3">
        <name>Zn(2+)</name>
        <dbReference type="ChEBI" id="CHEBI:29105"/>
    </cofactor>
    <text evidence="3">Binds 1 divalent metal cation per subunit.</text>
</comment>
<comment type="caution">
    <text evidence="5">The sequence shown here is derived from an EMBL/GenBank/DDBJ whole genome shotgun (WGS) entry which is preliminary data.</text>
</comment>
<accession>A0A4R3IRA6</accession>
<keyword evidence="3" id="KW-0479">Metal-binding</keyword>
<dbReference type="PANTHER" id="PTHR10907:SF47">
    <property type="entry name" value="REGUCALCIN"/>
    <property type="match status" value="1"/>
</dbReference>
<dbReference type="GO" id="GO:0019853">
    <property type="term" value="P:L-ascorbic acid biosynthetic process"/>
    <property type="evidence" value="ECO:0007669"/>
    <property type="project" value="TreeGrafter"/>
</dbReference>
<dbReference type="Gene3D" id="2.120.10.30">
    <property type="entry name" value="TolB, C-terminal domain"/>
    <property type="match status" value="1"/>
</dbReference>
<comment type="similarity">
    <text evidence="1">Belongs to the SMP-30/CGR1 family.</text>
</comment>
<feature type="binding site" evidence="3">
    <location>
        <position position="103"/>
    </location>
    <ligand>
        <name>substrate</name>
    </ligand>
</feature>
<reference evidence="5 6" key="1">
    <citation type="submission" date="2019-03" db="EMBL/GenBank/DDBJ databases">
        <title>Genomic Encyclopedia of Type Strains, Phase IV (KMG-IV): sequencing the most valuable type-strain genomes for metagenomic binning, comparative biology and taxonomic classification.</title>
        <authorList>
            <person name="Goeker M."/>
        </authorList>
    </citation>
    <scope>NUCLEOTIDE SEQUENCE [LARGE SCALE GENOMIC DNA]</scope>
    <source>
        <strain evidence="5 6">DSM 104836</strain>
    </source>
</reference>
<dbReference type="Proteomes" id="UP000295696">
    <property type="component" value="Unassembled WGS sequence"/>
</dbReference>
<evidence type="ECO:0000256" key="2">
    <source>
        <dbReference type="PIRSR" id="PIRSR605511-1"/>
    </source>
</evidence>
<evidence type="ECO:0000313" key="6">
    <source>
        <dbReference type="Proteomes" id="UP000295696"/>
    </source>
</evidence>
<dbReference type="Pfam" id="PF08450">
    <property type="entry name" value="SGL"/>
    <property type="match status" value="1"/>
</dbReference>
<feature type="binding site" evidence="3">
    <location>
        <position position="150"/>
    </location>
    <ligand>
        <name>a divalent metal cation</name>
        <dbReference type="ChEBI" id="CHEBI:60240"/>
    </ligand>
</feature>
<dbReference type="PRINTS" id="PR01790">
    <property type="entry name" value="SMP30FAMILY"/>
</dbReference>
<name>A0A4R3IRA6_9RHOB</name>
<keyword evidence="3" id="KW-0862">Zinc</keyword>
<dbReference type="InterPro" id="IPR011042">
    <property type="entry name" value="6-blade_b-propeller_TolB-like"/>
</dbReference>
<keyword evidence="6" id="KW-1185">Reference proteome</keyword>